<keyword evidence="3" id="KW-0964">Secreted</keyword>
<dbReference type="STRING" id="1561998.A0A1I7U6H4"/>
<dbReference type="eggNOG" id="ENOG502THW0">
    <property type="taxonomic scope" value="Eukaryota"/>
</dbReference>
<feature type="signal peptide" evidence="5">
    <location>
        <begin position="1"/>
        <end position="16"/>
    </location>
</feature>
<dbReference type="InterPro" id="IPR038479">
    <property type="entry name" value="Transthyretin-like_sf"/>
</dbReference>
<feature type="chain" id="PRO_5009308437" evidence="5">
    <location>
        <begin position="17"/>
        <end position="166"/>
    </location>
</feature>
<evidence type="ECO:0000256" key="4">
    <source>
        <dbReference type="ARBA" id="ARBA00022729"/>
    </source>
</evidence>
<evidence type="ECO:0000313" key="6">
    <source>
        <dbReference type="Proteomes" id="UP000095282"/>
    </source>
</evidence>
<comment type="subcellular location">
    <subcellularLocation>
        <location evidence="1">Secreted</location>
    </subcellularLocation>
</comment>
<evidence type="ECO:0000256" key="3">
    <source>
        <dbReference type="ARBA" id="ARBA00022525"/>
    </source>
</evidence>
<dbReference type="Gene3D" id="2.60.40.3330">
    <property type="match status" value="1"/>
</dbReference>
<name>A0A1I7U6H4_9PELO</name>
<evidence type="ECO:0000256" key="5">
    <source>
        <dbReference type="SAM" id="SignalP"/>
    </source>
</evidence>
<evidence type="ECO:0000256" key="2">
    <source>
        <dbReference type="ARBA" id="ARBA00010112"/>
    </source>
</evidence>
<keyword evidence="6" id="KW-1185">Reference proteome</keyword>
<reference evidence="7" key="1">
    <citation type="submission" date="2016-11" db="UniProtKB">
        <authorList>
            <consortium name="WormBaseParasite"/>
        </authorList>
    </citation>
    <scope>IDENTIFICATION</scope>
</reference>
<keyword evidence="4 5" id="KW-0732">Signal</keyword>
<dbReference type="InterPro" id="IPR001534">
    <property type="entry name" value="Transthyretin-like"/>
</dbReference>
<organism evidence="6 7">
    <name type="scientific">Caenorhabditis tropicalis</name>
    <dbReference type="NCBI Taxonomy" id="1561998"/>
    <lineage>
        <taxon>Eukaryota</taxon>
        <taxon>Metazoa</taxon>
        <taxon>Ecdysozoa</taxon>
        <taxon>Nematoda</taxon>
        <taxon>Chromadorea</taxon>
        <taxon>Rhabditida</taxon>
        <taxon>Rhabditina</taxon>
        <taxon>Rhabditomorpha</taxon>
        <taxon>Rhabditoidea</taxon>
        <taxon>Rhabditidae</taxon>
        <taxon>Peloderinae</taxon>
        <taxon>Caenorhabditis</taxon>
    </lineage>
</organism>
<protein>
    <submittedName>
        <fullName evidence="7">Transthyretin-like family protein</fullName>
    </submittedName>
</protein>
<dbReference type="WBParaSite" id="Csp11.Scaffold629.g15349.t1">
    <property type="protein sequence ID" value="Csp11.Scaffold629.g15349.t1"/>
    <property type="gene ID" value="Csp11.Scaffold629.g15349"/>
</dbReference>
<sequence>MKVIFSVLLTLPFLDASSKFPIFKIKGTLKCYGEPIKGEIIMYDSNFAFTDHLLTERHVGTDGKFSLLGEPADDCLNVKLTVIHKCHNMKTGRGDNTKLTGYSEFSIRLEDLIKSDYELQYDIELSRERARISSPVIPAWKAWLYGKRMMTDLLAHIKKLDIWKIA</sequence>
<evidence type="ECO:0000313" key="7">
    <source>
        <dbReference type="WBParaSite" id="Csp11.Scaffold629.g15349.t1"/>
    </source>
</evidence>
<comment type="similarity">
    <text evidence="2">Belongs to the nematode transthyretin-like family.</text>
</comment>
<dbReference type="GO" id="GO:0009986">
    <property type="term" value="C:cell surface"/>
    <property type="evidence" value="ECO:0007669"/>
    <property type="project" value="InterPro"/>
</dbReference>
<dbReference type="GO" id="GO:0005576">
    <property type="term" value="C:extracellular region"/>
    <property type="evidence" value="ECO:0007669"/>
    <property type="project" value="UniProtKB-SubCell"/>
</dbReference>
<dbReference type="Pfam" id="PF01060">
    <property type="entry name" value="TTR-52"/>
    <property type="match status" value="1"/>
</dbReference>
<proteinExistence type="inferred from homology"/>
<accession>A0A1I7U6H4</accession>
<dbReference type="Proteomes" id="UP000095282">
    <property type="component" value="Unplaced"/>
</dbReference>
<dbReference type="AlphaFoldDB" id="A0A1I7U6H4"/>
<evidence type="ECO:0000256" key="1">
    <source>
        <dbReference type="ARBA" id="ARBA00004613"/>
    </source>
</evidence>